<evidence type="ECO:0000256" key="1">
    <source>
        <dbReference type="SAM" id="Phobius"/>
    </source>
</evidence>
<dbReference type="PANTHER" id="PTHR34473:SF3">
    <property type="entry name" value="TRANSMEMBRANE PROTEIN-RELATED"/>
    <property type="match status" value="1"/>
</dbReference>
<dbReference type="OrthoDB" id="301911at2157"/>
<protein>
    <submittedName>
        <fullName evidence="3">Membrane-flanked domain-containing protein</fullName>
    </submittedName>
</protein>
<reference evidence="3 4" key="1">
    <citation type="journal article" date="2013" name="Genome Announc.">
        <title>Draft Genome Sequence of 'Candidatus Halobonum tyrrellensis' Strain G22, Isolated from the Hypersaline Waters of Lake Tyrrell, Australia.</title>
        <authorList>
            <person name="Ugalde J.A."/>
            <person name="Narasingarao P."/>
            <person name="Kuo S."/>
            <person name="Podell S."/>
            <person name="Allen E.E."/>
        </authorList>
    </citation>
    <scope>NUCLEOTIDE SEQUENCE [LARGE SCALE GENOMIC DNA]</scope>
    <source>
        <strain evidence="3 4">G22</strain>
    </source>
</reference>
<dbReference type="PATRIC" id="fig|1324957.4.peg.1424"/>
<dbReference type="STRING" id="1324957.K933_07047"/>
<dbReference type="InterPro" id="IPR005182">
    <property type="entry name" value="YdbS-like_PH"/>
</dbReference>
<keyword evidence="1" id="KW-0812">Transmembrane</keyword>
<gene>
    <name evidence="3" type="ORF">K933_07047</name>
</gene>
<proteinExistence type="predicted"/>
<dbReference type="eggNOG" id="arCOG04622">
    <property type="taxonomic scope" value="Archaea"/>
</dbReference>
<dbReference type="EMBL" id="ASGZ01000023">
    <property type="protein sequence ID" value="ESP88833.1"/>
    <property type="molecule type" value="Genomic_DNA"/>
</dbReference>
<dbReference type="PANTHER" id="PTHR34473">
    <property type="entry name" value="UPF0699 TRANSMEMBRANE PROTEIN YDBS"/>
    <property type="match status" value="1"/>
</dbReference>
<evidence type="ECO:0000313" key="4">
    <source>
        <dbReference type="Proteomes" id="UP000017840"/>
    </source>
</evidence>
<dbReference type="RefSeq" id="WP_023393996.1">
    <property type="nucleotide sequence ID" value="NZ_ASGZ01000023.1"/>
</dbReference>
<evidence type="ECO:0000259" key="2">
    <source>
        <dbReference type="Pfam" id="PF03703"/>
    </source>
</evidence>
<keyword evidence="1" id="KW-1133">Transmembrane helix</keyword>
<feature type="transmembrane region" description="Helical" evidence="1">
    <location>
        <begin position="39"/>
        <end position="59"/>
    </location>
</feature>
<feature type="transmembrane region" description="Helical" evidence="1">
    <location>
        <begin position="12"/>
        <end position="33"/>
    </location>
</feature>
<dbReference type="Pfam" id="PF03703">
    <property type="entry name" value="bPH_2"/>
    <property type="match status" value="1"/>
</dbReference>
<dbReference type="AlphaFoldDB" id="V4HFI5"/>
<keyword evidence="4" id="KW-1185">Reference proteome</keyword>
<dbReference type="Proteomes" id="UP000017840">
    <property type="component" value="Unassembled WGS sequence"/>
</dbReference>
<feature type="domain" description="YdbS-like PH" evidence="2">
    <location>
        <begin position="61"/>
        <end position="140"/>
    </location>
</feature>
<comment type="caution">
    <text evidence="3">The sequence shown here is derived from an EMBL/GenBank/DDBJ whole genome shotgun (WGS) entry which is preliminary data.</text>
</comment>
<accession>V4HFI5</accession>
<evidence type="ECO:0000313" key="3">
    <source>
        <dbReference type="EMBL" id="ESP88833.1"/>
    </source>
</evidence>
<sequence length="152" mass="16311">MESLDPRVRLVWAVSAVVTAAVVAAVGLVARRVGAPVPVAALAAVVALLAIVGLALAVLRYRVWRFEVRDDSLYLVRGVLTRTDTSVPFVRVQHIDTRRGPVERTVGLASVVVYTAGTRGADITIPGLTPERAGDLRERLRDLATDSEFDAV</sequence>
<organism evidence="3 4">
    <name type="scientific">Candidatus Halobonum tyrrellensis G22</name>
    <dbReference type="NCBI Taxonomy" id="1324957"/>
    <lineage>
        <taxon>Archaea</taxon>
        <taxon>Methanobacteriati</taxon>
        <taxon>Methanobacteriota</taxon>
        <taxon>Stenosarchaea group</taxon>
        <taxon>Halobacteria</taxon>
        <taxon>Halobacteriales</taxon>
        <taxon>Haloferacaceae</taxon>
        <taxon>Candidatus Halobonum</taxon>
    </lineage>
</organism>
<keyword evidence="1" id="KW-0472">Membrane</keyword>
<name>V4HFI5_9EURY</name>